<gene>
    <name evidence="1" type="ORF">V1525DRAFT_399615</name>
</gene>
<organism evidence="1 2">
    <name type="scientific">Lipomyces kononenkoae</name>
    <name type="common">Yeast</name>
    <dbReference type="NCBI Taxonomy" id="34357"/>
    <lineage>
        <taxon>Eukaryota</taxon>
        <taxon>Fungi</taxon>
        <taxon>Dikarya</taxon>
        <taxon>Ascomycota</taxon>
        <taxon>Saccharomycotina</taxon>
        <taxon>Lipomycetes</taxon>
        <taxon>Lipomycetales</taxon>
        <taxon>Lipomycetaceae</taxon>
        <taxon>Lipomyces</taxon>
    </lineage>
</organism>
<protein>
    <submittedName>
        <fullName evidence="1">Uncharacterized protein</fullName>
    </submittedName>
</protein>
<comment type="caution">
    <text evidence="1">The sequence shown here is derived from an EMBL/GenBank/DDBJ whole genome shotgun (WGS) entry which is preliminary data.</text>
</comment>
<reference evidence="2" key="1">
    <citation type="journal article" date="2024" name="Front. Bioeng. Biotechnol.">
        <title>Genome-scale model development and genomic sequencing of the oleaginous clade Lipomyces.</title>
        <authorList>
            <person name="Czajka J.J."/>
            <person name="Han Y."/>
            <person name="Kim J."/>
            <person name="Mondo S.J."/>
            <person name="Hofstad B.A."/>
            <person name="Robles A."/>
            <person name="Haridas S."/>
            <person name="Riley R."/>
            <person name="LaButti K."/>
            <person name="Pangilinan J."/>
            <person name="Andreopoulos W."/>
            <person name="Lipzen A."/>
            <person name="Yan J."/>
            <person name="Wang M."/>
            <person name="Ng V."/>
            <person name="Grigoriev I.V."/>
            <person name="Spatafora J.W."/>
            <person name="Magnuson J.K."/>
            <person name="Baker S.E."/>
            <person name="Pomraning K.R."/>
        </authorList>
    </citation>
    <scope>NUCLEOTIDE SEQUENCE [LARGE SCALE GENOMIC DNA]</scope>
    <source>
        <strain evidence="2">CBS 7786</strain>
    </source>
</reference>
<proteinExistence type="predicted"/>
<accession>A0ACC3T5I6</accession>
<dbReference type="EMBL" id="MU971350">
    <property type="protein sequence ID" value="KAK9239034.1"/>
    <property type="molecule type" value="Genomic_DNA"/>
</dbReference>
<evidence type="ECO:0000313" key="1">
    <source>
        <dbReference type="EMBL" id="KAK9239034.1"/>
    </source>
</evidence>
<keyword evidence="2" id="KW-1185">Reference proteome</keyword>
<sequence>MPVALTHALLWKGVLDISQLDPSASSLKDLQIWGLPRRASPSYKTRRASALRRGAIKATEGSTEYEMAFAADGLRLSAVAYIDVASIRLWMVSGPPMEIFTTNAVTESFFQSVVASSSLPDASTLSRGIIVTLSPPDRNTSSLVIFGYVSPSPLGMRTTVDTDVSTHPAVGDSSSATKAVAFSKVTIKALPLNASCRLRSYVRHKRKRTLPVSVVRSVCKSSDDWDDEAYDYDNIDGVFLDASVEEVASTQKRNERLDQLLRRRTSIKQQQQQSACYTPAGSLTQPDSQGMFDSQHKDAEDSLFEDSLFEEQFGHSQQFSQAECLGPSVSLARSSQHYTNGLSSNSTLKTASTLQRVLLSALRLRGISRSVPQAASVLGDGSDPPVDSFYHQLFEHTYRATLFALRNRTSGRNTSRESSEETQEIQVELSTESGWQVRRMQRVVERILDIFLEADVEDTCF</sequence>
<name>A0ACC3T5I6_LIPKO</name>
<evidence type="ECO:0000313" key="2">
    <source>
        <dbReference type="Proteomes" id="UP001433508"/>
    </source>
</evidence>
<dbReference type="Proteomes" id="UP001433508">
    <property type="component" value="Unassembled WGS sequence"/>
</dbReference>